<dbReference type="EMBL" id="JACAOD020000001">
    <property type="protein sequence ID" value="MBP5835712.1"/>
    <property type="molecule type" value="Genomic_DNA"/>
</dbReference>
<accession>A0ABS5CXL0</accession>
<keyword evidence="1" id="KW-0472">Membrane</keyword>
<keyword evidence="4" id="KW-1185">Reference proteome</keyword>
<dbReference type="InterPro" id="IPR000642">
    <property type="entry name" value="Peptidase_M41"/>
</dbReference>
<evidence type="ECO:0000313" key="4">
    <source>
        <dbReference type="Proteomes" id="UP001195571"/>
    </source>
</evidence>
<feature type="domain" description="Peptidase M41" evidence="2">
    <location>
        <begin position="65"/>
        <end position="155"/>
    </location>
</feature>
<keyword evidence="1" id="KW-1133">Transmembrane helix</keyword>
<dbReference type="Proteomes" id="UP001195571">
    <property type="component" value="Unassembled WGS sequence"/>
</dbReference>
<dbReference type="Gene3D" id="1.20.58.760">
    <property type="entry name" value="Peptidase M41"/>
    <property type="match status" value="1"/>
</dbReference>
<dbReference type="RefSeq" id="WP_203551974.1">
    <property type="nucleotide sequence ID" value="NZ_JACAOD020000001.1"/>
</dbReference>
<dbReference type="Pfam" id="PF01434">
    <property type="entry name" value="Peptidase_M41"/>
    <property type="match status" value="1"/>
</dbReference>
<feature type="transmembrane region" description="Helical" evidence="1">
    <location>
        <begin position="18"/>
        <end position="36"/>
    </location>
</feature>
<evidence type="ECO:0000256" key="1">
    <source>
        <dbReference type="SAM" id="Phobius"/>
    </source>
</evidence>
<protein>
    <recommendedName>
        <fullName evidence="2">Peptidase M41 domain-containing protein</fullName>
    </recommendedName>
</protein>
<proteinExistence type="predicted"/>
<name>A0ABS5CXL0_9MOLU</name>
<keyword evidence="1" id="KW-0812">Transmembrane</keyword>
<dbReference type="SUPFAM" id="SSF140990">
    <property type="entry name" value="FtsH protease domain-like"/>
    <property type="match status" value="1"/>
</dbReference>
<dbReference type="InterPro" id="IPR037219">
    <property type="entry name" value="Peptidase_M41-like"/>
</dbReference>
<reference evidence="3" key="1">
    <citation type="submission" date="2021-04" db="EMBL/GenBank/DDBJ databases">
        <title>Genomic features of Candidatus Phytoplasma meliae isolate ChTYXIII (1SrXIII-G).</title>
        <authorList>
            <person name="Fernandez F.D."/>
            <person name="Conci L.R."/>
        </authorList>
    </citation>
    <scope>NUCLEOTIDE SEQUENCE [LARGE SCALE GENOMIC DNA]</scope>
    <source>
        <strain evidence="3">ChTYXIII-Mo</strain>
    </source>
</reference>
<comment type="caution">
    <text evidence="3">The sequence shown here is derived from an EMBL/GenBank/DDBJ whole genome shotgun (WGS) entry which is preliminary data.</text>
</comment>
<sequence length="214" mass="24959">MITNQINQNYDKNQKYRIWFWCLLIFNFFLLTILYLDNHAQIKRYVLNFLNIYDLDDKDSLSQLEITSYHEAGHTLIILLYPDDFEFSYVTINPSGRMLGHAKYTYINPNNWKGEVLVALGGTAAEKELAQNNQISKEIVGKGSSSDFRKAKNLLNNHSSNPKSDFDHYLKESQQLLHLNKTTLKQIAQQLLLKRTLSNKDIKNILQQYPLQTN</sequence>
<organism evidence="3 4">
    <name type="scientific">Candidatus Phytoplasma meliae</name>
    <dbReference type="NCBI Taxonomy" id="1848402"/>
    <lineage>
        <taxon>Bacteria</taxon>
        <taxon>Bacillati</taxon>
        <taxon>Mycoplasmatota</taxon>
        <taxon>Mollicutes</taxon>
        <taxon>Acholeplasmatales</taxon>
        <taxon>Acholeplasmataceae</taxon>
        <taxon>Candidatus Phytoplasma</taxon>
        <taxon>16SrXIII (Mexican periwinkle virescence group)</taxon>
    </lineage>
</organism>
<gene>
    <name evidence="3" type="ORF">CHTY_000500</name>
</gene>
<evidence type="ECO:0000259" key="2">
    <source>
        <dbReference type="Pfam" id="PF01434"/>
    </source>
</evidence>
<evidence type="ECO:0000313" key="3">
    <source>
        <dbReference type="EMBL" id="MBP5835712.1"/>
    </source>
</evidence>